<dbReference type="SUPFAM" id="SSF51735">
    <property type="entry name" value="NAD(P)-binding Rossmann-fold domains"/>
    <property type="match status" value="1"/>
</dbReference>
<dbReference type="Pfam" id="PF01408">
    <property type="entry name" value="GFO_IDH_MocA"/>
    <property type="match status" value="1"/>
</dbReference>
<organism evidence="2 3">
    <name type="scientific">Palleronia aestuarii</name>
    <dbReference type="NCBI Taxonomy" id="568105"/>
    <lineage>
        <taxon>Bacteria</taxon>
        <taxon>Pseudomonadati</taxon>
        <taxon>Pseudomonadota</taxon>
        <taxon>Alphaproteobacteria</taxon>
        <taxon>Rhodobacterales</taxon>
        <taxon>Roseobacteraceae</taxon>
        <taxon>Palleronia</taxon>
    </lineage>
</organism>
<dbReference type="EMBL" id="QKZL01000002">
    <property type="protein sequence ID" value="PZX18816.1"/>
    <property type="molecule type" value="Genomic_DNA"/>
</dbReference>
<dbReference type="Gene3D" id="3.40.50.720">
    <property type="entry name" value="NAD(P)-binding Rossmann-like Domain"/>
    <property type="match status" value="1"/>
</dbReference>
<dbReference type="AlphaFoldDB" id="A0A2W7P022"/>
<dbReference type="InterPro" id="IPR000683">
    <property type="entry name" value="Gfo/Idh/MocA-like_OxRdtase_N"/>
</dbReference>
<proteinExistence type="predicted"/>
<evidence type="ECO:0000313" key="3">
    <source>
        <dbReference type="Proteomes" id="UP000248916"/>
    </source>
</evidence>
<dbReference type="Gene3D" id="3.30.360.10">
    <property type="entry name" value="Dihydrodipicolinate Reductase, domain 2"/>
    <property type="match status" value="1"/>
</dbReference>
<name>A0A2W7P022_9RHOB</name>
<dbReference type="PANTHER" id="PTHR43818:SF7">
    <property type="entry name" value="DEHYDROGENASE"/>
    <property type="match status" value="1"/>
</dbReference>
<evidence type="ECO:0000313" key="2">
    <source>
        <dbReference type="EMBL" id="PZX18816.1"/>
    </source>
</evidence>
<comment type="caution">
    <text evidence="2">The sequence shown here is derived from an EMBL/GenBank/DDBJ whole genome shotgun (WGS) entry which is preliminary data.</text>
</comment>
<dbReference type="PANTHER" id="PTHR43818">
    <property type="entry name" value="BCDNA.GH03377"/>
    <property type="match status" value="1"/>
</dbReference>
<dbReference type="Proteomes" id="UP000248916">
    <property type="component" value="Unassembled WGS sequence"/>
</dbReference>
<feature type="domain" description="Gfo/Idh/MocA-like oxidoreductase N-terminal" evidence="1">
    <location>
        <begin position="9"/>
        <end position="118"/>
    </location>
</feature>
<keyword evidence="3" id="KW-1185">Reference proteome</keyword>
<evidence type="ECO:0000259" key="1">
    <source>
        <dbReference type="Pfam" id="PF01408"/>
    </source>
</evidence>
<dbReference type="InterPro" id="IPR050463">
    <property type="entry name" value="Gfo/Idh/MocA_oxidrdct_glycsds"/>
</dbReference>
<gene>
    <name evidence="2" type="ORF">LX81_00509</name>
</gene>
<sequence length="312" mass="33496">MTATSPPLQVAIVGVGKIARDQHVPAIAGEPAFELAATVSRSGGLDGVENHADLMSLLDARSDIAAVSLCMPPVPRFEAATRALAAGRHVMLEKPPGASVAEVGTLERLARAKGVSLFATWHSRYAAGVAPARAWLSDRSIRSVRIAWKEDVRHWHPGQAWIWEPGGLGVFDPGINALSILTGILPGPVHLTKAVLSFPENRDTPIAADLSFTSASGMVVEAEFDWRQEGPQSWTIDVETADSALSLREGGARLFLDGEEQKVEGPGEYPGLYRRFAELIEAGQSDVDTSPFVHVADAFMLGERRIVAPFHE</sequence>
<dbReference type="GO" id="GO:0000166">
    <property type="term" value="F:nucleotide binding"/>
    <property type="evidence" value="ECO:0007669"/>
    <property type="project" value="InterPro"/>
</dbReference>
<reference evidence="2 3" key="1">
    <citation type="submission" date="2018-06" db="EMBL/GenBank/DDBJ databases">
        <title>Genomic Encyclopedia of Archaeal and Bacterial Type Strains, Phase II (KMG-II): from individual species to whole genera.</title>
        <authorList>
            <person name="Goeker M."/>
        </authorList>
    </citation>
    <scope>NUCLEOTIDE SEQUENCE [LARGE SCALE GENOMIC DNA]</scope>
    <source>
        <strain evidence="2 3">DSM 22009</strain>
    </source>
</reference>
<accession>A0A2W7P022</accession>
<dbReference type="RefSeq" id="WP_211322695.1">
    <property type="nucleotide sequence ID" value="NZ_QKZL01000002.1"/>
</dbReference>
<dbReference type="InterPro" id="IPR036291">
    <property type="entry name" value="NAD(P)-bd_dom_sf"/>
</dbReference>
<protein>
    <submittedName>
        <fullName evidence="2">D-galactose 1-dehydrogenase</fullName>
    </submittedName>
</protein>